<dbReference type="SUPFAM" id="SSF50447">
    <property type="entry name" value="Translation proteins"/>
    <property type="match status" value="2"/>
</dbReference>
<dbReference type="InterPro" id="IPR027417">
    <property type="entry name" value="P-loop_NTPase"/>
</dbReference>
<dbReference type="InterPro" id="IPR015760">
    <property type="entry name" value="TIF_IF2"/>
</dbReference>
<keyword evidence="4 8" id="KW-0648">Protein biosynthesis</keyword>
<geneLocation type="chloroplast" evidence="10"/>
<dbReference type="GO" id="GO:0003924">
    <property type="term" value="F:GTPase activity"/>
    <property type="evidence" value="ECO:0007669"/>
    <property type="project" value="UniProtKB-UniRule"/>
</dbReference>
<evidence type="ECO:0000256" key="5">
    <source>
        <dbReference type="ARBA" id="ARBA00023134"/>
    </source>
</evidence>
<dbReference type="InterPro" id="IPR000178">
    <property type="entry name" value="TF_IF2_bacterial-like"/>
</dbReference>
<name>A0A1Z1M5A4_9FLOR</name>
<dbReference type="PANTHER" id="PTHR43381:SF5">
    <property type="entry name" value="TR-TYPE G DOMAIN-CONTAINING PROTEIN"/>
    <property type="match status" value="1"/>
</dbReference>
<evidence type="ECO:0000256" key="6">
    <source>
        <dbReference type="ARBA" id="ARBA00025162"/>
    </source>
</evidence>
<dbReference type="InterPro" id="IPR036925">
    <property type="entry name" value="TIF_IF2_dom3_sf"/>
</dbReference>
<dbReference type="Gene3D" id="3.40.50.300">
    <property type="entry name" value="P-loop containing nucleotide triphosphate hydrolases"/>
    <property type="match status" value="1"/>
</dbReference>
<dbReference type="Pfam" id="PF11987">
    <property type="entry name" value="IF-2"/>
    <property type="match status" value="1"/>
</dbReference>
<evidence type="ECO:0000256" key="1">
    <source>
        <dbReference type="ARBA" id="ARBA00007733"/>
    </source>
</evidence>
<dbReference type="InterPro" id="IPR044145">
    <property type="entry name" value="IF2_II"/>
</dbReference>
<comment type="caution">
    <text evidence="8">Lacks conserved residue(s) required for the propagation of feature annotation.</text>
</comment>
<dbReference type="GO" id="GO:0003743">
    <property type="term" value="F:translation initiation factor activity"/>
    <property type="evidence" value="ECO:0007669"/>
    <property type="project" value="UniProtKB-UniRule"/>
</dbReference>
<dbReference type="Pfam" id="PF22042">
    <property type="entry name" value="EF-G_D2"/>
    <property type="match status" value="1"/>
</dbReference>
<dbReference type="SUPFAM" id="SSF52540">
    <property type="entry name" value="P-loop containing nucleoside triphosphate hydrolases"/>
    <property type="match status" value="1"/>
</dbReference>
<gene>
    <name evidence="8 10" type="primary">infB</name>
</gene>
<dbReference type="Pfam" id="PF04760">
    <property type="entry name" value="IF2_N"/>
    <property type="match status" value="1"/>
</dbReference>
<dbReference type="NCBIfam" id="TIGR00487">
    <property type="entry name" value="IF-2"/>
    <property type="match status" value="1"/>
</dbReference>
<keyword evidence="2 8" id="KW-0396">Initiation factor</keyword>
<evidence type="ECO:0000313" key="10">
    <source>
        <dbReference type="EMBL" id="ARW61248.1"/>
    </source>
</evidence>
<evidence type="ECO:0000256" key="2">
    <source>
        <dbReference type="ARBA" id="ARBA00022540"/>
    </source>
</evidence>
<dbReference type="HAMAP" id="MF_00100_B">
    <property type="entry name" value="IF_2_B"/>
    <property type="match status" value="1"/>
</dbReference>
<reference evidence="10" key="1">
    <citation type="journal article" date="2017" name="J. Phycol.">
        <title>Analysis of chloroplast genomes and a supermatrix inform reclassification of the Rhodomelaceae (Rhodophyta).</title>
        <authorList>
            <person name="Diaz-Tapia P."/>
            <person name="Maggs C.A."/>
            <person name="West J.A."/>
            <person name="Verbruggen H."/>
        </authorList>
    </citation>
    <scope>NUCLEOTIDE SEQUENCE</scope>
    <source>
        <strain evidence="10">JW3079</strain>
    </source>
</reference>
<dbReference type="InterPro" id="IPR053905">
    <property type="entry name" value="EF-G-like_DII"/>
</dbReference>
<dbReference type="CDD" id="cd03702">
    <property type="entry name" value="IF2_mtIF2_II"/>
    <property type="match status" value="1"/>
</dbReference>
<dbReference type="CDD" id="cd03692">
    <property type="entry name" value="mtIF2_IVc"/>
    <property type="match status" value="1"/>
</dbReference>
<dbReference type="CDD" id="cd01887">
    <property type="entry name" value="IF2_eIF5B"/>
    <property type="match status" value="1"/>
</dbReference>
<dbReference type="GeneID" id="33354261"/>
<evidence type="ECO:0000256" key="3">
    <source>
        <dbReference type="ARBA" id="ARBA00022741"/>
    </source>
</evidence>
<feature type="binding site" evidence="8">
    <location>
        <begin position="312"/>
        <end position="316"/>
    </location>
    <ligand>
        <name>GTP</name>
        <dbReference type="ChEBI" id="CHEBI:37565"/>
    </ligand>
</feature>
<protein>
    <recommendedName>
        <fullName evidence="7 8">Translation initiation factor IF-2, chloroplastic</fullName>
    </recommendedName>
</protein>
<evidence type="ECO:0000256" key="7">
    <source>
        <dbReference type="ARBA" id="ARBA00044105"/>
    </source>
</evidence>
<dbReference type="InterPro" id="IPR006847">
    <property type="entry name" value="IF2_N"/>
</dbReference>
<dbReference type="GO" id="GO:0009507">
    <property type="term" value="C:chloroplast"/>
    <property type="evidence" value="ECO:0007669"/>
    <property type="project" value="UniProtKB-SubCell"/>
</dbReference>
<dbReference type="InterPro" id="IPR009000">
    <property type="entry name" value="Transl_B-barrel_sf"/>
</dbReference>
<dbReference type="FunFam" id="3.40.50.10050:FF:000001">
    <property type="entry name" value="Translation initiation factor IF-2"/>
    <property type="match status" value="1"/>
</dbReference>
<dbReference type="NCBIfam" id="TIGR00231">
    <property type="entry name" value="small_GTP"/>
    <property type="match status" value="1"/>
</dbReference>
<dbReference type="InterPro" id="IPR023115">
    <property type="entry name" value="TIF_IF2_dom3"/>
</dbReference>
<evidence type="ECO:0000256" key="8">
    <source>
        <dbReference type="HAMAP-Rule" id="MF_00100"/>
    </source>
</evidence>
<comment type="subcellular location">
    <subcellularLocation>
        <location evidence="8">Plastid</location>
        <location evidence="8">Chloroplast</location>
    </subcellularLocation>
</comment>
<dbReference type="FunFam" id="2.40.30.10:FF:000008">
    <property type="entry name" value="Translation initiation factor IF-2"/>
    <property type="match status" value="1"/>
</dbReference>
<comment type="function">
    <text evidence="6 8">One of the essential components for the initiation of protein synthesis. Protects formylmethionyl-tRNA from spontaneous hydrolysis and promotes its binding to the 30S ribosomal subunits. Also involved in the hydrolysis of GTP during the formation of the 70S ribosomal complex.</text>
</comment>
<dbReference type="GO" id="GO:0005525">
    <property type="term" value="F:GTP binding"/>
    <property type="evidence" value="ECO:0007669"/>
    <property type="project" value="UniProtKB-KW"/>
</dbReference>
<dbReference type="EMBL" id="MF101417">
    <property type="protein sequence ID" value="ARW61248.1"/>
    <property type="molecule type" value="Genomic_DNA"/>
</dbReference>
<dbReference type="Gene3D" id="3.40.50.10050">
    <property type="entry name" value="Translation initiation factor IF- 2, domain 3"/>
    <property type="match status" value="1"/>
</dbReference>
<dbReference type="InterPro" id="IPR005225">
    <property type="entry name" value="Small_GTP-bd"/>
</dbReference>
<dbReference type="InterPro" id="IPR000795">
    <property type="entry name" value="T_Tr_GTP-bd_dom"/>
</dbReference>
<keyword evidence="10" id="KW-0150">Chloroplast</keyword>
<dbReference type="PROSITE" id="PS01176">
    <property type="entry name" value="IF2"/>
    <property type="match status" value="1"/>
</dbReference>
<proteinExistence type="inferred from homology"/>
<comment type="similarity">
    <text evidence="1 8">Belongs to the TRAFAC class translation factor GTPase superfamily. Classic translation factor GTPase family. IF-2 subfamily.</text>
</comment>
<accession>A0A1Z1M5A4</accession>
<dbReference type="RefSeq" id="YP_009392686.1">
    <property type="nucleotide sequence ID" value="NC_035264.1"/>
</dbReference>
<dbReference type="SUPFAM" id="SSF52156">
    <property type="entry name" value="Initiation factor IF2/eIF5b, domain 3"/>
    <property type="match status" value="1"/>
</dbReference>
<dbReference type="AlphaFoldDB" id="A0A1Z1M5A4"/>
<feature type="binding site" evidence="8">
    <location>
        <begin position="366"/>
        <end position="369"/>
    </location>
    <ligand>
        <name>GTP</name>
        <dbReference type="ChEBI" id="CHEBI:37565"/>
    </ligand>
</feature>
<dbReference type="PROSITE" id="PS51722">
    <property type="entry name" value="G_TR_2"/>
    <property type="match status" value="1"/>
</dbReference>
<evidence type="ECO:0000256" key="4">
    <source>
        <dbReference type="ARBA" id="ARBA00022917"/>
    </source>
</evidence>
<keyword evidence="10" id="KW-0934">Plastid</keyword>
<keyword evidence="3 8" id="KW-0547">Nucleotide-binding</keyword>
<dbReference type="FunFam" id="3.40.50.300:FF:000019">
    <property type="entry name" value="Translation initiation factor IF-2"/>
    <property type="match status" value="1"/>
</dbReference>
<feature type="domain" description="Tr-type G" evidence="9">
    <location>
        <begin position="253"/>
        <end position="425"/>
    </location>
</feature>
<organism evidence="10">
    <name type="scientific">Bostrychia tenella</name>
    <dbReference type="NCBI Taxonomy" id="324755"/>
    <lineage>
        <taxon>Eukaryota</taxon>
        <taxon>Rhodophyta</taxon>
        <taxon>Florideophyceae</taxon>
        <taxon>Rhodymeniophycidae</taxon>
        <taxon>Ceramiales</taxon>
        <taxon>Rhodomelaceae</taxon>
        <taxon>Bostrychia</taxon>
    </lineage>
</organism>
<dbReference type="Pfam" id="PF00009">
    <property type="entry name" value="GTP_EFTU"/>
    <property type="match status" value="1"/>
</dbReference>
<dbReference type="PANTHER" id="PTHR43381">
    <property type="entry name" value="TRANSLATION INITIATION FACTOR IF-2-RELATED"/>
    <property type="match status" value="1"/>
</dbReference>
<dbReference type="PRINTS" id="PR00315">
    <property type="entry name" value="ELONGATNFCT"/>
</dbReference>
<keyword evidence="5 8" id="KW-0342">GTP-binding</keyword>
<dbReference type="Gene3D" id="2.40.30.10">
    <property type="entry name" value="Translation factors"/>
    <property type="match status" value="2"/>
</dbReference>
<evidence type="ECO:0000259" key="9">
    <source>
        <dbReference type="PROSITE" id="PS51722"/>
    </source>
</evidence>
<sequence>MTRILYNYIYVSISTVTLRYTFYVSTTYLEHILKLESPKLIDSSSSLTNINHVVDNTFINKINSSNKFGKKYKDDIYSQDVLEIKKSKSQLNKKNRRGFNPLDIPRESIFIDTQDNFFDTQSLDISTSKIQKLNKSKKKDKTKIEFISNSSKISDYSQKQNFSNLHNTNKNVLLNVPLTIQELSHKLNIPAAEIITYLFLKKAISATINQVIDVSIAEEIASSYNFNVLRSEVNNKHDIEYLNDLSDDSIKVKRSPIITILGHVNHGKTTLLDSILKTNLVKKEYGGITQSISGYEIESLNNSHLYKLVFLDTPGHEAFESMRIRGIQVTDIVLLVVAADDGLQNQTIEAIKHIQKTDLPYIIVINKVDKKDVNIDRIQENLAFHGIVSEKLGGNAKVVEVSALTGQNIDGLLSKICQLSDIKNFTADPNQFGSGTILESYLDKTQGPVANVIVQNGTVKLGDIVVTSNTYGKIKNIINTRGIKIDTSTPSSIVRLLGFDLVPHVGTLFKVVSSEREAKNYIISCSKNETLNKTLKSLNSRITSDCNINIKHLNLIIKTDTQGSLEAILNLLSKLSQAKVQINIISANFGMISNTDIELAIATKCIIISFNLNKRSQINNLIKKHDINFRNFNVIYDLFDYIKNCMLDLIDPEYDKKFIGRAVVQTIFDMNKGSVAGCIVKEGKLKKMSHVHVLRKNKITYQGTLTSLKRIKEDVEEVLSNNECGVMCNYNLWQKNDIIESYELTLRPKTL</sequence>